<keyword evidence="3" id="KW-0436">Ligase</keyword>
<dbReference type="InterPro" id="IPR001242">
    <property type="entry name" value="Condensation_dom"/>
</dbReference>
<dbReference type="PANTHER" id="PTHR45527">
    <property type="entry name" value="NONRIBOSOMAL PEPTIDE SYNTHETASE"/>
    <property type="match status" value="1"/>
</dbReference>
<protein>
    <submittedName>
        <fullName evidence="5">NRPS</fullName>
    </submittedName>
</protein>
<name>A0ABR3SK34_9PEZI</name>
<evidence type="ECO:0000256" key="2">
    <source>
        <dbReference type="ARBA" id="ARBA00022553"/>
    </source>
</evidence>
<dbReference type="InterPro" id="IPR020845">
    <property type="entry name" value="AMP-binding_CS"/>
</dbReference>
<dbReference type="CDD" id="cd19542">
    <property type="entry name" value="CT_NRPS-like"/>
    <property type="match status" value="1"/>
</dbReference>
<feature type="domain" description="Carrier" evidence="4">
    <location>
        <begin position="4377"/>
        <end position="4453"/>
    </location>
</feature>
<dbReference type="PANTHER" id="PTHR45527:SF16">
    <property type="entry name" value="NONRIBOSOMAL PEPTIDE SYNTHASE ATNA-RELATED"/>
    <property type="match status" value="1"/>
</dbReference>
<dbReference type="SUPFAM" id="SSF52777">
    <property type="entry name" value="CoA-dependent acyltransferases"/>
    <property type="match status" value="12"/>
</dbReference>
<dbReference type="InterPro" id="IPR006162">
    <property type="entry name" value="Ppantetheine_attach_site"/>
</dbReference>
<evidence type="ECO:0000259" key="4">
    <source>
        <dbReference type="PROSITE" id="PS50075"/>
    </source>
</evidence>
<dbReference type="InterPro" id="IPR036736">
    <property type="entry name" value="ACP-like_sf"/>
</dbReference>
<evidence type="ECO:0000256" key="1">
    <source>
        <dbReference type="ARBA" id="ARBA00022450"/>
    </source>
</evidence>
<dbReference type="InterPro" id="IPR042099">
    <property type="entry name" value="ANL_N_sf"/>
</dbReference>
<dbReference type="CDD" id="cd05918">
    <property type="entry name" value="A_NRPS_SidN3_like"/>
    <property type="match status" value="3"/>
</dbReference>
<dbReference type="InterPro" id="IPR009081">
    <property type="entry name" value="PP-bd_ACP"/>
</dbReference>
<feature type="domain" description="Carrier" evidence="4">
    <location>
        <begin position="2036"/>
        <end position="2109"/>
    </location>
</feature>
<dbReference type="InterPro" id="IPR045851">
    <property type="entry name" value="AMP-bd_C_sf"/>
</dbReference>
<dbReference type="PROSITE" id="PS50075">
    <property type="entry name" value="CARRIER"/>
    <property type="match status" value="5"/>
</dbReference>
<dbReference type="Proteomes" id="UP001521116">
    <property type="component" value="Unassembled WGS sequence"/>
</dbReference>
<reference evidence="5 6" key="1">
    <citation type="submission" date="2024-02" db="EMBL/GenBank/DDBJ databases">
        <title>De novo assembly and annotation of 12 fungi associated with fruit tree decline syndrome in Ontario, Canada.</title>
        <authorList>
            <person name="Sulman M."/>
            <person name="Ellouze W."/>
            <person name="Ilyukhin E."/>
        </authorList>
    </citation>
    <scope>NUCLEOTIDE SEQUENCE [LARGE SCALE GENOMIC DNA]</scope>
    <source>
        <strain evidence="5 6">M1-105</strain>
    </source>
</reference>
<dbReference type="InterPro" id="IPR000873">
    <property type="entry name" value="AMP-dep_synth/lig_dom"/>
</dbReference>
<feature type="domain" description="Carrier" evidence="4">
    <location>
        <begin position="2580"/>
        <end position="2657"/>
    </location>
</feature>
<keyword evidence="2" id="KW-0597">Phosphoprotein</keyword>
<keyword evidence="6" id="KW-1185">Reference proteome</keyword>
<dbReference type="CDD" id="cd19545">
    <property type="entry name" value="FUM14_C_NRPS-like"/>
    <property type="match status" value="3"/>
</dbReference>
<dbReference type="PROSITE" id="PS00455">
    <property type="entry name" value="AMP_BINDING"/>
    <property type="match status" value="3"/>
</dbReference>
<dbReference type="Gene3D" id="3.30.559.10">
    <property type="entry name" value="Chloramphenicol acetyltransferase-like domain"/>
    <property type="match status" value="6"/>
</dbReference>
<proteinExistence type="predicted"/>
<dbReference type="InterPro" id="IPR023213">
    <property type="entry name" value="CAT-like_dom_sf"/>
</dbReference>
<feature type="domain" description="Carrier" evidence="4">
    <location>
        <begin position="3315"/>
        <end position="3389"/>
    </location>
</feature>
<comment type="caution">
    <text evidence="5">The sequence shown here is derived from an EMBL/GenBank/DDBJ whole genome shotgun (WGS) entry which is preliminary data.</text>
</comment>
<evidence type="ECO:0000256" key="3">
    <source>
        <dbReference type="ARBA" id="ARBA00022598"/>
    </source>
</evidence>
<dbReference type="PROSITE" id="PS00012">
    <property type="entry name" value="PHOSPHOPANTETHEINE"/>
    <property type="match status" value="3"/>
</dbReference>
<dbReference type="SMART" id="SM00823">
    <property type="entry name" value="PKS_PP"/>
    <property type="match status" value="4"/>
</dbReference>
<sequence length="4973" mass="543860">MKAANGRDSVAHDCLVTDLIVEHVEAHPDAEAICSSDGESLSYRALDNASRRLASHLTTQGVKPEVIVPLCFEKSIWTVVAIVAVLKAGGAFVLLDPAHPTERLETIIRKCQATVAVTSRASQKRIEQMVPRALCLDRHALGQLAPTTPRDPASGVAPGNAAYVVYTSGSTGQPKGAVIEHGSFCAGARGHAAAMGMDAATRAVQFASYNFDASITEMLTTLAVGGTVCVIGEAARLDAAAFAAAVAATRANFALLTASFINALPVDGLPGLRTLVQGGEALPEAVKERWAERVTLMNAYGQVEASVVSTCTPPISRRSNGRSIGTAVAGRCWVVDPDDPDARTPAGEIGELLVEGPHVGRGYLGEPEKTAAVYVGRPLWHARLFPAETDPRALRFYRTGDLVVQEPDGSFTFAGRKDEQVKVNGQRIELGEIEHQFKRAMRPPRDIVVELVKRKAGSGTRGILVAFVALDGDWHGDETAAQRRLDGEMAAAEKEVRAILPKFMMPAAFVAVQDIPISINGKVDRKSLRALGEARLSRKQQHVGTPGAEDRGLSPVEAQLRQVWSRVLNVPEENIERTSMFQSLGGDSISAMQVVSQAAARGVRISVQRILQKKTIEQIALGLVVESSPPTPESLDEDDDDTEEPFKLSPIQQLFFQLSPEGENRDNISFLLRLNKKVSRNMVDEALEGVVNRNPMLRTRFFELKRGNWFQYISQDTFESYHIAAHAIDDTSDVMPIIRKSQRSLDIKYGPLLRADLFTLKGGREQLLFLCAHHLVTDFVSWRVMLQQLEEYIQSGTISSPKGFSFQRWCQEQEKHLRNLPAQELPFQLPEQNYQFWGMQKIPNVYGDSFTEELVLDRELSSTILGTACPDVEAVDVLLSAVMFAFHTAFPERSVPAFFVEGHGREPSWDDSIDLSSTVGWFTTLLPIVLSETKCKHPIDALREIKSLRAQFTDKGLAQFASKFYQRRKVRYPSMEITFNYAGMYQQLERSGGLFSEVPEYTLMNLDGFGARMPRFGLVEILGNVEHGQIKLSFTINKRMRHQERLREWMQQCQSVLATMASQLAQAQPGFPLLGASDAQLARLVDHVLPGIGVGVEDVEDVYPCSPMQNGMLLSRAGERGSYNSQLFLELRSTDGHIDTSRLERAWQAVIDRHAVLRTLFVESVRGDGSFDQVVLRQAQGAVTHVEDLEREPVAPRAASESEHRLFVQVVSRSHVLLRLDISHVLIDGSSTSALMRDIQRGYDSPDLLAAESRPLYSTYIEHVSTLSHEHSVEYWKENLSGAEPCHLPQWSEEQDGTLEFAAVPPINTTKITAFCRQNGITVSDLLKTAWAIVLRCYTSSDAPVFGYLSSGRGAEHDQAVGVFTNILPCLARLSPTSTVLDALKKIQDDGIEQMPHKECPLADVMHAADVADAAREGLFNTAMSLQKASSPSGDGSIAIRMVREKDPTEFAATFLGYISDAGIELVIEYWTSRISTAQAQHLASTVSKVVQSMTENPQSTIGDLDVLSGRDVDSVRLWNSRLAHNGPINSCIHHLIKQVAKRQPDRPAVHAWDERLTYGQLEDLSSRLAGHLHNLGILPDQIIPVCMEKSAWTVVSMLAVLKAGGAFVPFDTEAPLDRLLQLLKDTSADFVIASPKTAHRLQDHIQQIVVSSAFISRLPERVFEQTVMPNNLAYVLFTSGSTGTPKGIMMQHSQFLASSTRYSAVLGLNERSRILQFSAYTFDASIFEVWSTLTTGGCVCQMSEEQRMNDVTGAIHTLAADTMFMTPTMLGIIEPRDVPSIRTVITGGEVIKQDIFRTWAPAVRLLEAYGPTETAVFATFQDGVAAESDRFSIGQSFCCQAWVVDPGSERPVPVGAAGELWLEGPSLARGYLNNAAQTAAAFVARPDWFDPRASRRFYRTGDLVRYKADGSIQFCGRKDTQVKIRGQRVELSEVEEQAKLVLASSAPIAAEVVQSKLVLLVEMRGAPAEQVAATVEALETLLPNRLPRYMVPSAIVPVMEAFQRMSSGKLDRKWLRAVAAKQANAQRTARQGSGRLWNGKLQRALSRVLGLPESEICGEDNFFHLGGDSFLAMKLVAAARAEDLHLSVAAILRNPVLSDMAKTLESVAPDAKNVHGSRPFELIGDLASSMRAEVVAAFRLQSADEIEDIYPATPLQEAFIVESTKNATAYTAQHVVELPSGPDFDMDRFRAAWETCVQEHPILRTKFFQTVKTKPPRPMQVVLRGVSVGWGRGDDLNAYLHEAAHNPATPLNKVAIINDRRSGARLFVWLAHHTLYDGYSLDMLLGRVHSIYSSKVQAAPKPVPFQAYVGYLRGVKESRETASSWMTYLAGAPAPSFPPTSAVAAKVDSVLDYNLRLPQRSKAAVTLATTLQTAWALVVAAFSGGAKDVVFGSIVSGRSAPMDGIAAVTGPTIAAIPVRVRFSQVDRVQELLLRVQEQSSTMIPHESLGLQNIQALSQSTSRACAFKNLFVVQPAQAADAPYKVTSEALNVGSSYSYPLTVVCSQLDDRTFNVNVTYASAVLRLSQVEQLMREFQEVTKKLLTASGSLTVEEVAVKATSLAVLTTGTMQSVAASSSRAMPMTEMEIKLQELWTESLDLEEPSSLLVDDDFLKLGGDSITAMQLSGVARREGFSLRVVDILGNPVLSEMALCMTALVEAPEEDSETPAFSLMPDAVPIHEYIRMAAADTHMAVDDIEDMYPCTPLQEGLMTASSTQAGSYVAQLVVDLQLDDLERFKAAWESVVATHPILRTRIVHLGAAGMFQTVLRTAKSPVDWRVSSNLDAYVARDSRAPMGFGDALVRYCIITSDGDGAKFVWTAHHAVYDGATVAMLSEAVSNAYSGSSPRAPPPFSRLMNYLSSLDPTQSDDFWRSTLAGAKPTPYPLPLSLDYTPHADTILTHSIRLPRKPTTTTTATLLQTAWAYVLARYSGSDDVVLGVAQSGRLAPVPDIARIPGPAVVTTPLRIRFDGRQSVAATLDGVQRWGVESIAHLHRGLQHIRRVADDARLACDFRSLLTMLPQRPDADTLPFDLATGRLLGAGATDFHTYPLLLECAFADDAVALTATLDASVVDARQVGWMMAQLEHVLRQLMADDAATTRVAQLELLTPEDCKRIKTWSTCALETGPAWVVDLRDRARLAPAGVVGELFVERPGRAEIARPVRLEQIGRRVYATGKLARFGCDGVLDVVGEKDELVDLDGRRFVAGDVERLVSQALWNREAAVKAVNGTLTAFVALDHGYVDDEIAQKLLDALVSSVGNKLSRALPSFMVPAHFIPVRSLPRTPSGSIDRQRLAELASKSSAASQPSGVPERKDSLVASGMEQNLMSLWKTVLDLEDVGVGDSFLRLGGDSLDAMKLVAAARREGILLTVKEVFDNPILSDLAEIARVAEVDTSPHSAVEPFCMLGGQVSEAVEEVAAACQIDKELIEDIYPCAPLQEGLMALSNVEQGAYVAECVVRVPDAEKTEAAWKSLVAMTPVLRTRIVQTDQWGSLQVVVREDAKFQYGQNLNHYLTTERQLHMLPGTHLVRPGLVTDGNSTYFVLFAHHAIFDGWAWKLILQRLYQLYQGHRLLPSPSYSTFVKYLHEDLHLEAAQDFWRSYLEGADRTVFPSMPPSTTPRPESHETRRITLHRQSTATASSLIQTAWALLVSRHVDSQDVTIAVTLSGRSIPVDGIQDMIGPTFTTIPMRFNLDGSKQIADICKSAQDVTVDPAQHLGLQRIKQLSASAHAACDFNSLLVVQPASNDDDDGNFFLQENDSQLISSFSNYGLVMLCQLLPDGNMDASVVFDPSITSQQQTVRLLGQFEHILHQLSNDGCSSVGEIDFLSPDDKHEISDINKDLEPHPDAGSCLHEIVQQRARTNPHAPAVSSWDGNLTYAELDELASRLAGYLTTSVGVVPGAMVPLCFEKSKWTQVAMLGVMKAGAAFVLLDPAHPISRIQSTCRKVNAKVAVVSAGFEDILSEAVQITVVLNQQAADWLKDPCTPIAVNPTDAAYVVTTSGTSGEPKACVIEHGSIVAGALAFAATANLNSNTRALQFASYSFDASIIETLMVWVAGGCVCVLSETDRKDNLPEAITALQINWALMTPSLASLLKPEAIPTMKTIVIGGEAATSELLSTWTGNVELLQAYGPCECTPVACCSPVPLSSDSNPRDIGRPLNGVKAWVVNPGDHDKLMPVGSVGELVVEGRTVGKGYINEPEKTAAAFIATPLWRQDFPGYPYRFYKTGDLVRYGASGTFEFIGRKDSQVKLRGQRLELAEIEHHLKRSMAKPCDLAVELIAPTDQTAASAVLAAFIAVGDTFGDSKSSAGQKLEEVLGDARSTISTLLPSYMIPRLFVPLRKIPLSVSGKVDRKALRKMESKVNEIHIQPVLAVVGEANAPRTSMEQTLQSLWARVLNTEISRIHTQANFTDLGGDSLTAMRLASRARQAGISLSVADIMRQPQFVDMAAKCQPLTETETIPEVEPFSTFPEDVDQFLHDTISAQRSDIEDVVEATAAQKAMTEASLSPQQGTINHVWLDFGGLIDVSRMRDSCSTVVNHHSILRTVFIPHNETLMQVVYRSLRPEFREYHADENVEEMTTALVEASKLRMESYGDYGLRFSFIHYNIDNKPAGRLIMRIPHSLYDGISLPIVLDHLRVAYEKRDLDITPSFSSFLYSWRYLQETGGAEDFWRKQLKGSRMTEIATSAPRSATNNPNTHLTQRLPLSLFSSSKHTFETLLHASWALVLHSLTGHHDILFGRGVANRSLPLPTVVGPTLNTVPVRVQLSDRARPAAALLSAVEDTRLAALPHELLETDRLVARCTDWPRAARFSSLLVHNNLDAAKAFDDGRLPPVGGVACRLGWAAAPWDAADVQITSTPEASGGSMRVDLVCSDAVVERGVAARLMEMLCRAVEAFCGDPQQSLEEIVRVVEEGVPVLQGSECEEVERERVLSSASSASGVALSSSSYELIEVEVAKEVSLRTAGSLSSLRELRE</sequence>
<dbReference type="NCBIfam" id="TIGR01733">
    <property type="entry name" value="AA-adenyl-dom"/>
    <property type="match status" value="3"/>
</dbReference>
<dbReference type="SUPFAM" id="SSF47336">
    <property type="entry name" value="ACP-like"/>
    <property type="match status" value="5"/>
</dbReference>
<dbReference type="Gene3D" id="3.40.50.12780">
    <property type="entry name" value="N-terminal domain of ligase-like"/>
    <property type="match status" value="3"/>
</dbReference>
<dbReference type="InterPro" id="IPR010071">
    <property type="entry name" value="AA_adenyl_dom"/>
</dbReference>
<dbReference type="Pfam" id="PF00668">
    <property type="entry name" value="Condensation"/>
    <property type="match status" value="6"/>
</dbReference>
<dbReference type="SUPFAM" id="SSF56801">
    <property type="entry name" value="Acetyl-CoA synthetase-like"/>
    <property type="match status" value="4"/>
</dbReference>
<evidence type="ECO:0000313" key="6">
    <source>
        <dbReference type="Proteomes" id="UP001521116"/>
    </source>
</evidence>
<dbReference type="Gene3D" id="1.10.1200.10">
    <property type="entry name" value="ACP-like"/>
    <property type="match status" value="5"/>
</dbReference>
<gene>
    <name evidence="5" type="ORF">SLS56_008772</name>
</gene>
<dbReference type="Pfam" id="PF00501">
    <property type="entry name" value="AMP-binding"/>
    <property type="match status" value="3"/>
</dbReference>
<dbReference type="Gene3D" id="3.30.300.30">
    <property type="match status" value="4"/>
</dbReference>
<dbReference type="Gene3D" id="3.30.559.30">
    <property type="entry name" value="Nonribosomal peptide synthetase, condensation domain"/>
    <property type="match status" value="6"/>
</dbReference>
<keyword evidence="1" id="KW-0596">Phosphopantetheine</keyword>
<evidence type="ECO:0000313" key="5">
    <source>
        <dbReference type="EMBL" id="KAL1622335.1"/>
    </source>
</evidence>
<dbReference type="InterPro" id="IPR020806">
    <property type="entry name" value="PKS_PP-bd"/>
</dbReference>
<organism evidence="5 6">
    <name type="scientific">Neofusicoccum ribis</name>
    <dbReference type="NCBI Taxonomy" id="45134"/>
    <lineage>
        <taxon>Eukaryota</taxon>
        <taxon>Fungi</taxon>
        <taxon>Dikarya</taxon>
        <taxon>Ascomycota</taxon>
        <taxon>Pezizomycotina</taxon>
        <taxon>Dothideomycetes</taxon>
        <taxon>Dothideomycetes incertae sedis</taxon>
        <taxon>Botryosphaeriales</taxon>
        <taxon>Botryosphaeriaceae</taxon>
        <taxon>Neofusicoccum</taxon>
    </lineage>
</organism>
<dbReference type="Pfam" id="PF00550">
    <property type="entry name" value="PP-binding"/>
    <property type="match status" value="5"/>
</dbReference>
<feature type="domain" description="Carrier" evidence="4">
    <location>
        <begin position="551"/>
        <end position="627"/>
    </location>
</feature>
<dbReference type="NCBIfam" id="NF003417">
    <property type="entry name" value="PRK04813.1"/>
    <property type="match status" value="4"/>
</dbReference>
<dbReference type="EMBL" id="JAJVDC020000135">
    <property type="protein sequence ID" value="KAL1622335.1"/>
    <property type="molecule type" value="Genomic_DNA"/>
</dbReference>
<accession>A0ABR3SK34</accession>